<dbReference type="CDD" id="cd00118">
    <property type="entry name" value="LysM"/>
    <property type="match status" value="1"/>
</dbReference>
<dbReference type="PANTHER" id="PTHR20932:SF5">
    <property type="entry name" value="AND PUTATIVE PEPTIDOGLYCAN-BINDING DOMAIN-CONTAINING PROTEIN 3-RELATED"/>
    <property type="match status" value="1"/>
</dbReference>
<accession>A0AA97JTP7</accession>
<gene>
    <name evidence="13 14" type="primary">LYSMD3</name>
</gene>
<comment type="function">
    <text evidence="8">Essential for Golgi structural integrity.</text>
</comment>
<evidence type="ECO:0000256" key="4">
    <source>
        <dbReference type="ARBA" id="ARBA00022692"/>
    </source>
</evidence>
<dbReference type="InterPro" id="IPR045030">
    <property type="entry name" value="LYSM1-4"/>
</dbReference>
<organism evidence="12 14">
    <name type="scientific">Eublepharis macularius</name>
    <name type="common">Leopard gecko</name>
    <name type="synonym">Cyrtodactylus macularius</name>
    <dbReference type="NCBI Taxonomy" id="481883"/>
    <lineage>
        <taxon>Eukaryota</taxon>
        <taxon>Metazoa</taxon>
        <taxon>Chordata</taxon>
        <taxon>Craniata</taxon>
        <taxon>Vertebrata</taxon>
        <taxon>Euteleostomi</taxon>
        <taxon>Lepidosauria</taxon>
        <taxon>Squamata</taxon>
        <taxon>Bifurcata</taxon>
        <taxon>Gekkota</taxon>
        <taxon>Eublepharidae</taxon>
        <taxon>Eublepharinae</taxon>
        <taxon>Eublepharis</taxon>
    </lineage>
</organism>
<dbReference type="GO" id="GO:0005886">
    <property type="term" value="C:plasma membrane"/>
    <property type="evidence" value="ECO:0007669"/>
    <property type="project" value="UniProtKB-SubCell"/>
</dbReference>
<name>A0AA97JTP7_EUBMA</name>
<evidence type="ECO:0000256" key="5">
    <source>
        <dbReference type="ARBA" id="ARBA00022989"/>
    </source>
</evidence>
<dbReference type="Gene3D" id="3.10.350.10">
    <property type="entry name" value="LysM domain"/>
    <property type="match status" value="1"/>
</dbReference>
<dbReference type="PROSITE" id="PS51782">
    <property type="entry name" value="LYSM"/>
    <property type="match status" value="1"/>
</dbReference>
<evidence type="ECO:0000313" key="14">
    <source>
        <dbReference type="RefSeq" id="XP_054842739.1"/>
    </source>
</evidence>
<dbReference type="GO" id="GO:0007030">
    <property type="term" value="P:Golgi organization"/>
    <property type="evidence" value="ECO:0007669"/>
    <property type="project" value="TreeGrafter"/>
</dbReference>
<dbReference type="SUPFAM" id="SSF54106">
    <property type="entry name" value="LysM domain"/>
    <property type="match status" value="1"/>
</dbReference>
<evidence type="ECO:0000313" key="12">
    <source>
        <dbReference type="Proteomes" id="UP001190640"/>
    </source>
</evidence>
<evidence type="ECO:0000256" key="1">
    <source>
        <dbReference type="ARBA" id="ARBA00004162"/>
    </source>
</evidence>
<dbReference type="GeneID" id="129334575"/>
<dbReference type="RefSeq" id="XP_054842738.1">
    <property type="nucleotide sequence ID" value="XM_054986763.1"/>
</dbReference>
<dbReference type="Pfam" id="PF01476">
    <property type="entry name" value="LysM"/>
    <property type="match status" value="1"/>
</dbReference>
<comment type="subcellular location">
    <subcellularLocation>
        <location evidence="1">Cell membrane</location>
        <topology evidence="1">Single-pass membrane protein</topology>
    </subcellularLocation>
    <subcellularLocation>
        <location evidence="2">Golgi apparatus</location>
    </subcellularLocation>
</comment>
<dbReference type="RefSeq" id="XP_054842739.1">
    <property type="nucleotide sequence ID" value="XM_054986764.1"/>
</dbReference>
<dbReference type="InterPro" id="IPR018392">
    <property type="entry name" value="LysM"/>
</dbReference>
<evidence type="ECO:0000256" key="8">
    <source>
        <dbReference type="ARBA" id="ARBA00037465"/>
    </source>
</evidence>
<sequence>MAGKSQSFQLPAVMQPTVDNHGHPFGNGISSDSDVLEDETEVYELRPRGREKVRQNTSRERIDDVIFITKDIQEGDTLNAIALQYCCSVADIKRLNNLITDQDFFALRSIKIPVKKFSVLTETHCFPKSRQVSRSASTSYSADYPDATQVLENTTETVGNFLKVVDRDIEQIVKCNATKRENLNEVVSALSTQQPSFETEGKPIKRKDPYYGADWGIGWWTAVVIMVVVGIVTPVFYLLYYEVLVKVDVSHHSTVEYSQVIAPP</sequence>
<keyword evidence="5 10" id="KW-1133">Transmembrane helix</keyword>
<keyword evidence="3" id="KW-1003">Cell membrane</keyword>
<reference evidence="13 14" key="1">
    <citation type="submission" date="2025-04" db="UniProtKB">
        <authorList>
            <consortium name="RefSeq"/>
        </authorList>
    </citation>
    <scope>IDENTIFICATION</scope>
    <source>
        <tissue evidence="13 14">Blood</tissue>
    </source>
</reference>
<dbReference type="PANTHER" id="PTHR20932">
    <property type="entry name" value="LYSM AND PUTATIVE PEPTIDOGLYCAN-BINDING DOMAIN-CONTAINING PROTEIN"/>
    <property type="match status" value="1"/>
</dbReference>
<proteinExistence type="predicted"/>
<dbReference type="CTD" id="116068"/>
<protein>
    <recommendedName>
        <fullName evidence="9">LysM and putative peptidoglycan-binding domain-containing protein 3</fullName>
    </recommendedName>
</protein>
<keyword evidence="7 10" id="KW-0472">Membrane</keyword>
<dbReference type="AlphaFoldDB" id="A0AA97JTP7"/>
<keyword evidence="12" id="KW-1185">Reference proteome</keyword>
<evidence type="ECO:0000256" key="7">
    <source>
        <dbReference type="ARBA" id="ARBA00023136"/>
    </source>
</evidence>
<evidence type="ECO:0000256" key="10">
    <source>
        <dbReference type="SAM" id="Phobius"/>
    </source>
</evidence>
<evidence type="ECO:0000256" key="3">
    <source>
        <dbReference type="ARBA" id="ARBA00022475"/>
    </source>
</evidence>
<keyword evidence="4 10" id="KW-0812">Transmembrane</keyword>
<keyword evidence="6" id="KW-0333">Golgi apparatus</keyword>
<dbReference type="InterPro" id="IPR036779">
    <property type="entry name" value="LysM_dom_sf"/>
</dbReference>
<feature type="domain" description="LysM" evidence="11">
    <location>
        <begin position="68"/>
        <end position="112"/>
    </location>
</feature>
<evidence type="ECO:0000256" key="6">
    <source>
        <dbReference type="ARBA" id="ARBA00023034"/>
    </source>
</evidence>
<evidence type="ECO:0000256" key="9">
    <source>
        <dbReference type="ARBA" id="ARBA00040993"/>
    </source>
</evidence>
<evidence type="ECO:0000313" key="13">
    <source>
        <dbReference type="RefSeq" id="XP_054842738.1"/>
    </source>
</evidence>
<feature type="transmembrane region" description="Helical" evidence="10">
    <location>
        <begin position="215"/>
        <end position="240"/>
    </location>
</feature>
<dbReference type="KEGG" id="emc:129334575"/>
<dbReference type="Proteomes" id="UP001190640">
    <property type="component" value="Chromosome 8"/>
</dbReference>
<dbReference type="SMART" id="SM00257">
    <property type="entry name" value="LysM"/>
    <property type="match status" value="1"/>
</dbReference>
<dbReference type="GO" id="GO:0005794">
    <property type="term" value="C:Golgi apparatus"/>
    <property type="evidence" value="ECO:0007669"/>
    <property type="project" value="UniProtKB-SubCell"/>
</dbReference>
<evidence type="ECO:0000259" key="11">
    <source>
        <dbReference type="PROSITE" id="PS51782"/>
    </source>
</evidence>
<evidence type="ECO:0000256" key="2">
    <source>
        <dbReference type="ARBA" id="ARBA00004555"/>
    </source>
</evidence>